<dbReference type="Proteomes" id="UP000027730">
    <property type="component" value="Unassembled WGS sequence"/>
</dbReference>
<dbReference type="Gene3D" id="1.10.472.80">
    <property type="entry name" value="Ypt/Rab-GAP domain of gyp1p, domain 3"/>
    <property type="match status" value="1"/>
</dbReference>
<feature type="domain" description="Rab-GAP TBC" evidence="5">
    <location>
        <begin position="433"/>
        <end position="661"/>
    </location>
</feature>
<feature type="region of interest" description="Disordered" evidence="4">
    <location>
        <begin position="730"/>
        <end position="798"/>
    </location>
</feature>
<dbReference type="Gene3D" id="1.10.8.270">
    <property type="entry name" value="putative rabgap domain of human tbc1 domain family member 14 like domains"/>
    <property type="match status" value="1"/>
</dbReference>
<evidence type="ECO:0000256" key="1">
    <source>
        <dbReference type="ARBA" id="ARBA00022468"/>
    </source>
</evidence>
<protein>
    <recommendedName>
        <fullName evidence="2">GTPase-activating protein GYP7</fullName>
    </recommendedName>
    <alternativeName>
        <fullName evidence="3">GAP for YPT7</fullName>
    </alternativeName>
</protein>
<evidence type="ECO:0000256" key="2">
    <source>
        <dbReference type="ARBA" id="ARBA00072091"/>
    </source>
</evidence>
<dbReference type="STRING" id="1043004.A0A074WAR1"/>
<dbReference type="HOGENOM" id="CLU_004457_0_1_1"/>
<name>A0A074WAR1_9PEZI</name>
<dbReference type="InterPro" id="IPR035969">
    <property type="entry name" value="Rab-GAP_TBC_sf"/>
</dbReference>
<sequence>MAPSQDSSPPASVYDMSDDEETDYSSVRRRSEGSRGVKLLYAKSKVFVHPSPSSKDNIDGFIALYEQKSPSASSTASSSTASSSTQIPSSSLVLGWHPVASLKSQGQFDTYNKVDLDDKDQPQRNLVPPPPITSAHSSSPGPYPFAVQASEIYSIQIRPPSAGWWFGSLVINTRSGDSFPVLFFHDSECQSTINHRKKLARENFDPFGESGNLFWGGDQVLEWIKRHLNVERSPEPNIFLIEPSDADRTGFGTDKSAKPTPDKVQQALEGPNAQPQKKKKEDPVAKFLKDSRWAVLEKLSQVTTFTRRTAQAAADNPKLPPQLRRIMQNPQVQTVQEEFDSARLYLARWAMTIAEQSERDRSQRIYTAKDLLENEDTELGEFEILDVDMRNLELNEKRDPVTKKEWDAFFDSHGRLQVTPDEVKERVFHGGLDPDDGVRKEAWLFLLGVHDWKSTRDERKARMNSLNDEYIRLKGAWWDRMMDEDGTLEEREWWKEQKMRIEKDVHRTDRNIPLFAGEDIPHPDPTSPFAEVGTNVHLEQMKDMLLTYNEYNKDLGYVQGMSDLLAPIYAVMQDDAVAFWGFVNFMNRMERNFLRDQSGMRLQLTTLDHLVQLLDPKLYLHLQSVDSTNFFFFFRMLLVWYKREFPWLDVLRLWETLWTDYASANFHLFIAVAILEKHREVIMEHLRGFDEVLKYVNELSNTIDLQSTLIRAEALFRRFQRTVEAIDRKDHFPTPTLRQRKQIEGGSLDQGSKAVGHDGKAAAAAASSSSDAKGGAQQQQQQQGTTTTQQKERIVSPELRALLSREFTTVDKTPK</sequence>
<proteinExistence type="predicted"/>
<feature type="compositionally biased region" description="Polar residues" evidence="4">
    <location>
        <begin position="1"/>
        <end position="10"/>
    </location>
</feature>
<dbReference type="PANTHER" id="PTHR22957">
    <property type="entry name" value="TBC1 DOMAIN FAMILY MEMBER GTPASE-ACTIVATING PROTEIN"/>
    <property type="match status" value="1"/>
</dbReference>
<dbReference type="InterPro" id="IPR000195">
    <property type="entry name" value="Rab-GAP-TBC_dom"/>
</dbReference>
<dbReference type="RefSeq" id="XP_013422858.1">
    <property type="nucleotide sequence ID" value="XM_013567404.1"/>
</dbReference>
<dbReference type="GeneID" id="25417676"/>
<dbReference type="FunFam" id="1.10.472.80:FF:000005">
    <property type="entry name" value="TBC1 domain family member 15"/>
    <property type="match status" value="1"/>
</dbReference>
<dbReference type="SMART" id="SM00164">
    <property type="entry name" value="TBC"/>
    <property type="match status" value="1"/>
</dbReference>
<feature type="region of interest" description="Disordered" evidence="4">
    <location>
        <begin position="1"/>
        <end position="34"/>
    </location>
</feature>
<organism evidence="6 7">
    <name type="scientific">Aureobasidium namibiae CBS 147.97</name>
    <dbReference type="NCBI Taxonomy" id="1043004"/>
    <lineage>
        <taxon>Eukaryota</taxon>
        <taxon>Fungi</taxon>
        <taxon>Dikarya</taxon>
        <taxon>Ascomycota</taxon>
        <taxon>Pezizomycotina</taxon>
        <taxon>Dothideomycetes</taxon>
        <taxon>Dothideomycetidae</taxon>
        <taxon>Dothideales</taxon>
        <taxon>Saccotheciaceae</taxon>
        <taxon>Aureobasidium</taxon>
    </lineage>
</organism>
<keyword evidence="1" id="KW-0343">GTPase activation</keyword>
<evidence type="ECO:0000313" key="7">
    <source>
        <dbReference type="Proteomes" id="UP000027730"/>
    </source>
</evidence>
<feature type="compositionally biased region" description="Low complexity" evidence="4">
    <location>
        <begin position="761"/>
        <end position="789"/>
    </location>
</feature>
<dbReference type="EMBL" id="KL584727">
    <property type="protein sequence ID" value="KEQ68644.1"/>
    <property type="molecule type" value="Genomic_DNA"/>
</dbReference>
<accession>A0A074WAR1</accession>
<dbReference type="OrthoDB" id="10264062at2759"/>
<gene>
    <name evidence="6" type="ORF">M436DRAFT_86214</name>
</gene>
<reference evidence="6 7" key="1">
    <citation type="journal article" date="2014" name="BMC Genomics">
        <title>Genome sequencing of four Aureobasidium pullulans varieties: biotechnological potential, stress tolerance, and description of new species.</title>
        <authorList>
            <person name="Gostin Ar C."/>
            <person name="Ohm R.A."/>
            <person name="Kogej T."/>
            <person name="Sonjak S."/>
            <person name="Turk M."/>
            <person name="Zajc J."/>
            <person name="Zalar P."/>
            <person name="Grube M."/>
            <person name="Sun H."/>
            <person name="Han J."/>
            <person name="Sharma A."/>
            <person name="Chiniquy J."/>
            <person name="Ngan C.Y."/>
            <person name="Lipzen A."/>
            <person name="Barry K."/>
            <person name="Grigoriev I.V."/>
            <person name="Gunde-Cimerman N."/>
        </authorList>
    </citation>
    <scope>NUCLEOTIDE SEQUENCE [LARGE SCALE GENOMIC DNA]</scope>
    <source>
        <strain evidence="6 7">CBS 147.97</strain>
    </source>
</reference>
<keyword evidence="7" id="KW-1185">Reference proteome</keyword>
<feature type="compositionally biased region" description="Basic and acidic residues" evidence="4">
    <location>
        <begin position="113"/>
        <end position="122"/>
    </location>
</feature>
<dbReference type="GO" id="GO:0005737">
    <property type="term" value="C:cytoplasm"/>
    <property type="evidence" value="ECO:0007669"/>
    <property type="project" value="UniProtKB-ARBA"/>
</dbReference>
<evidence type="ECO:0000259" key="5">
    <source>
        <dbReference type="PROSITE" id="PS50086"/>
    </source>
</evidence>
<feature type="region of interest" description="Disordered" evidence="4">
    <location>
        <begin position="241"/>
        <end position="283"/>
    </location>
</feature>
<dbReference type="SUPFAM" id="SSF47923">
    <property type="entry name" value="Ypt/Rab-GAP domain of gyp1p"/>
    <property type="match status" value="2"/>
</dbReference>
<feature type="region of interest" description="Disordered" evidence="4">
    <location>
        <begin position="113"/>
        <end position="140"/>
    </location>
</feature>
<dbReference type="FunFam" id="1.10.8.270:FF:000032">
    <property type="entry name" value="GTPase activating protein (Gyp7)"/>
    <property type="match status" value="1"/>
</dbReference>
<evidence type="ECO:0000256" key="4">
    <source>
        <dbReference type="SAM" id="MobiDB-lite"/>
    </source>
</evidence>
<dbReference type="AlphaFoldDB" id="A0A074WAR1"/>
<evidence type="ECO:0000313" key="6">
    <source>
        <dbReference type="EMBL" id="KEQ68644.1"/>
    </source>
</evidence>
<evidence type="ECO:0000256" key="3">
    <source>
        <dbReference type="ARBA" id="ARBA00082648"/>
    </source>
</evidence>
<dbReference type="Pfam" id="PF00566">
    <property type="entry name" value="RabGAP-TBC"/>
    <property type="match status" value="1"/>
</dbReference>
<dbReference type="PANTHER" id="PTHR22957:SF502">
    <property type="entry name" value="SMALL G PROTEIN SIGNALING MODULATOR 2-RELATED"/>
    <property type="match status" value="1"/>
</dbReference>
<dbReference type="PROSITE" id="PS50086">
    <property type="entry name" value="TBC_RABGAP"/>
    <property type="match status" value="1"/>
</dbReference>
<dbReference type="GO" id="GO:0005096">
    <property type="term" value="F:GTPase activator activity"/>
    <property type="evidence" value="ECO:0007669"/>
    <property type="project" value="UniProtKB-KW"/>
</dbReference>